<comment type="pathway">
    <text evidence="3">Amino-acid degradation; 4-aminobutanoate degradation.</text>
</comment>
<dbReference type="NCBIfam" id="NF005376">
    <property type="entry name" value="PRK06918.1"/>
    <property type="match status" value="1"/>
</dbReference>
<protein>
    <recommendedName>
        <fullName evidence="12">(S)-3-amino-2-methylpropionate transaminase</fullName>
        <ecNumber evidence="6">2.6.1.19</ecNumber>
        <ecNumber evidence="5">2.6.1.22</ecNumber>
    </recommendedName>
    <alternativeName>
        <fullName evidence="13">GABA aminotransferase</fullName>
    </alternativeName>
    <alternativeName>
        <fullName evidence="11">Gamma-amino-N-butyrate transaminase</fullName>
    </alternativeName>
    <alternativeName>
        <fullName evidence="15">Glutamate:succinic semialdehyde transaminase</fullName>
    </alternativeName>
    <alternativeName>
        <fullName evidence="10">L-AIBAT</fullName>
    </alternativeName>
</protein>
<dbReference type="EMBL" id="AOFM01000008">
    <property type="protein sequence ID" value="EME74000.1"/>
    <property type="molecule type" value="Genomic_DNA"/>
</dbReference>
<keyword evidence="8 17" id="KW-0808">Transferase</keyword>
<evidence type="ECO:0000256" key="5">
    <source>
        <dbReference type="ARBA" id="ARBA00012876"/>
    </source>
</evidence>
<dbReference type="Proteomes" id="UP000011907">
    <property type="component" value="Unassembled WGS sequence"/>
</dbReference>
<gene>
    <name evidence="17" type="ORF">BSONL12_13586</name>
</gene>
<dbReference type="Gene3D" id="3.40.640.10">
    <property type="entry name" value="Type I PLP-dependent aspartate aminotransferase-like (Major domain)"/>
    <property type="match status" value="1"/>
</dbReference>
<dbReference type="STRING" id="1274524.BSONL12_13586"/>
<comment type="caution">
    <text evidence="17">The sequence shown here is derived from an EMBL/GenBank/DDBJ whole genome shotgun (WGS) entry which is preliminary data.</text>
</comment>
<dbReference type="AlphaFoldDB" id="M5PCN5"/>
<comment type="similarity">
    <text evidence="4 16">Belongs to the class-III pyridoxal-phosphate-dependent aminotransferase family.</text>
</comment>
<evidence type="ECO:0000313" key="18">
    <source>
        <dbReference type="Proteomes" id="UP000011907"/>
    </source>
</evidence>
<evidence type="ECO:0000256" key="16">
    <source>
        <dbReference type="RuleBase" id="RU003560"/>
    </source>
</evidence>
<reference evidence="17 18" key="1">
    <citation type="journal article" date="2013" name="Genome Announc.">
        <title>Draft Whole-Genome Sequence of Bacillus sonorensis Strain L12, a Source of Nonribosomal Lipopeptides.</title>
        <authorList>
            <person name="Adimpong D.B."/>
            <person name="Sorensen K.I."/>
            <person name="Nielsen D.S."/>
            <person name="Thorsen L."/>
            <person name="Rasmussen T.B."/>
            <person name="Derkx P.M."/>
            <person name="Jespersen L."/>
        </authorList>
    </citation>
    <scope>NUCLEOTIDE SEQUENCE [LARGE SCALE GENOMIC DNA]</scope>
    <source>
        <strain evidence="17 18">L12</strain>
    </source>
</reference>
<sequence>MSLNTTVFTTRDWQAKRDQYVARGVSNGNRHLAARGEGAVLYDIDGRRFIDFAGAIGTLNVGHSHPKVVEAVKRQADQLIHPGFNVMMYTAYLELAEKLCHLTPGTHEKKAIFLNSGAEAVENAVKIARKYTKRQAVVSFTRGFHGRTNMTMSMTSKVKPYKFGFGPFAPEVYQAPFPYYYRKPQGMTDESYDETVIQAFDQFFVSTVAPETVACVVMEPVQGEGGFIIPSKRFVQHVADFCKRHGIVFVADEIQTGFARTGKYFAIEHFDVVPDLVTVSKSLAAGVPLSGVIGRAEMLDAAAPGELGGTYAGSPLGCAAALAVLDIIEEERLNKRSEEIGTAIEAQALAWRENYRQIGEVRRLGAMAAIEIVKDQDTREPDKAAAAAIAKYANEHGLLLLTAGINGNIIRFLTPLVITDELLHEGLGIIEEALERSR</sequence>
<comment type="catalytic activity">
    <reaction evidence="1">
        <text>(S)-3-amino-2-methylpropanoate + 2-oxoglutarate = 2-methyl-3-oxopropanoate + L-glutamate</text>
        <dbReference type="Rhea" id="RHEA:13993"/>
        <dbReference type="ChEBI" id="CHEBI:16810"/>
        <dbReference type="ChEBI" id="CHEBI:29985"/>
        <dbReference type="ChEBI" id="CHEBI:57700"/>
        <dbReference type="ChEBI" id="CHEBI:58655"/>
        <dbReference type="EC" id="2.6.1.22"/>
    </reaction>
</comment>
<dbReference type="Gene3D" id="3.90.1150.10">
    <property type="entry name" value="Aspartate Aminotransferase, domain 1"/>
    <property type="match status" value="1"/>
</dbReference>
<dbReference type="InterPro" id="IPR050103">
    <property type="entry name" value="Class-III_PLP-dep_AT"/>
</dbReference>
<evidence type="ECO:0000256" key="12">
    <source>
        <dbReference type="ARBA" id="ARBA00030857"/>
    </source>
</evidence>
<evidence type="ECO:0000256" key="15">
    <source>
        <dbReference type="ARBA" id="ARBA00050054"/>
    </source>
</evidence>
<dbReference type="SUPFAM" id="SSF53383">
    <property type="entry name" value="PLP-dependent transferases"/>
    <property type="match status" value="1"/>
</dbReference>
<dbReference type="GO" id="GO:0030170">
    <property type="term" value="F:pyridoxal phosphate binding"/>
    <property type="evidence" value="ECO:0007669"/>
    <property type="project" value="InterPro"/>
</dbReference>
<evidence type="ECO:0000256" key="3">
    <source>
        <dbReference type="ARBA" id="ARBA00005176"/>
    </source>
</evidence>
<dbReference type="eggNOG" id="COG0160">
    <property type="taxonomic scope" value="Bacteria"/>
</dbReference>
<dbReference type="FunFam" id="3.40.640.10:FF:000013">
    <property type="entry name" value="4-aminobutyrate aminotransferase"/>
    <property type="match status" value="1"/>
</dbReference>
<dbReference type="EC" id="2.6.1.19" evidence="6"/>
<dbReference type="PROSITE" id="PS00600">
    <property type="entry name" value="AA_TRANSFER_CLASS_3"/>
    <property type="match status" value="1"/>
</dbReference>
<comment type="cofactor">
    <cofactor evidence="2">
        <name>pyridoxal 5'-phosphate</name>
        <dbReference type="ChEBI" id="CHEBI:597326"/>
    </cofactor>
</comment>
<dbReference type="GeneID" id="92851517"/>
<dbReference type="NCBIfam" id="TIGR00700">
    <property type="entry name" value="GABAtrnsam"/>
    <property type="match status" value="1"/>
</dbReference>
<evidence type="ECO:0000256" key="11">
    <source>
        <dbReference type="ARBA" id="ARBA00030204"/>
    </source>
</evidence>
<evidence type="ECO:0000256" key="7">
    <source>
        <dbReference type="ARBA" id="ARBA00022576"/>
    </source>
</evidence>
<evidence type="ECO:0000256" key="10">
    <source>
        <dbReference type="ARBA" id="ARBA00029760"/>
    </source>
</evidence>
<name>M5PCN5_9BACI</name>
<keyword evidence="7 17" id="KW-0032">Aminotransferase</keyword>
<comment type="catalytic activity">
    <reaction evidence="14">
        <text>4-aminobutanoate + 2-oxoglutarate = succinate semialdehyde + L-glutamate</text>
        <dbReference type="Rhea" id="RHEA:23352"/>
        <dbReference type="ChEBI" id="CHEBI:16810"/>
        <dbReference type="ChEBI" id="CHEBI:29985"/>
        <dbReference type="ChEBI" id="CHEBI:57706"/>
        <dbReference type="ChEBI" id="CHEBI:59888"/>
        <dbReference type="EC" id="2.6.1.19"/>
    </reaction>
</comment>
<proteinExistence type="inferred from homology"/>
<evidence type="ECO:0000256" key="4">
    <source>
        <dbReference type="ARBA" id="ARBA00008954"/>
    </source>
</evidence>
<dbReference type="EC" id="2.6.1.22" evidence="5"/>
<keyword evidence="9 16" id="KW-0663">Pyridoxal phosphate</keyword>
<evidence type="ECO:0000256" key="9">
    <source>
        <dbReference type="ARBA" id="ARBA00022898"/>
    </source>
</evidence>
<evidence type="ECO:0000256" key="2">
    <source>
        <dbReference type="ARBA" id="ARBA00001933"/>
    </source>
</evidence>
<evidence type="ECO:0000256" key="8">
    <source>
        <dbReference type="ARBA" id="ARBA00022679"/>
    </source>
</evidence>
<dbReference type="PANTHER" id="PTHR11986">
    <property type="entry name" value="AMINOTRANSFERASE CLASS III"/>
    <property type="match status" value="1"/>
</dbReference>
<dbReference type="Pfam" id="PF00202">
    <property type="entry name" value="Aminotran_3"/>
    <property type="match status" value="1"/>
</dbReference>
<evidence type="ECO:0000256" key="1">
    <source>
        <dbReference type="ARBA" id="ARBA00001750"/>
    </source>
</evidence>
<dbReference type="PATRIC" id="fig|1274524.3.peg.2931"/>
<dbReference type="InterPro" id="IPR005814">
    <property type="entry name" value="Aminotrans_3"/>
</dbReference>
<dbReference type="PANTHER" id="PTHR11986:SF58">
    <property type="entry name" value="LEUCINE_METHIONINE RACEMASE"/>
    <property type="match status" value="1"/>
</dbReference>
<accession>M5PCN5</accession>
<dbReference type="RefSeq" id="WP_006638695.1">
    <property type="nucleotide sequence ID" value="NZ_AOFM01000008.1"/>
</dbReference>
<dbReference type="InterPro" id="IPR015424">
    <property type="entry name" value="PyrdxlP-dep_Trfase"/>
</dbReference>
<dbReference type="GO" id="GO:0047298">
    <property type="term" value="F:(S)-3-amino-2-methylpropionate transaminase activity"/>
    <property type="evidence" value="ECO:0007669"/>
    <property type="project" value="UniProtKB-EC"/>
</dbReference>
<dbReference type="InterPro" id="IPR004632">
    <property type="entry name" value="4NH2But_aminotransferase_bac"/>
</dbReference>
<dbReference type="CDD" id="cd00610">
    <property type="entry name" value="OAT_like"/>
    <property type="match status" value="1"/>
</dbReference>
<dbReference type="InterPro" id="IPR015422">
    <property type="entry name" value="PyrdxlP-dep_Trfase_small"/>
</dbReference>
<evidence type="ECO:0000256" key="13">
    <source>
        <dbReference type="ARBA" id="ARBA00031787"/>
    </source>
</evidence>
<dbReference type="InterPro" id="IPR015421">
    <property type="entry name" value="PyrdxlP-dep_Trfase_major"/>
</dbReference>
<organism evidence="17 18">
    <name type="scientific">Bacillus sonorensis L12</name>
    <dbReference type="NCBI Taxonomy" id="1274524"/>
    <lineage>
        <taxon>Bacteria</taxon>
        <taxon>Bacillati</taxon>
        <taxon>Bacillota</taxon>
        <taxon>Bacilli</taxon>
        <taxon>Bacillales</taxon>
        <taxon>Bacillaceae</taxon>
        <taxon>Bacillus</taxon>
    </lineage>
</organism>
<evidence type="ECO:0000256" key="6">
    <source>
        <dbReference type="ARBA" id="ARBA00012912"/>
    </source>
</evidence>
<dbReference type="GO" id="GO:0009448">
    <property type="term" value="P:gamma-aminobutyric acid metabolic process"/>
    <property type="evidence" value="ECO:0007669"/>
    <property type="project" value="InterPro"/>
</dbReference>
<dbReference type="GO" id="GO:0034386">
    <property type="term" value="F:4-aminobutyrate:2-oxoglutarate transaminase activity"/>
    <property type="evidence" value="ECO:0007669"/>
    <property type="project" value="UniProtKB-EC"/>
</dbReference>
<dbReference type="GO" id="GO:0042802">
    <property type="term" value="F:identical protein binding"/>
    <property type="evidence" value="ECO:0007669"/>
    <property type="project" value="TreeGrafter"/>
</dbReference>
<evidence type="ECO:0000256" key="14">
    <source>
        <dbReference type="ARBA" id="ARBA00048021"/>
    </source>
</evidence>
<dbReference type="InterPro" id="IPR049704">
    <property type="entry name" value="Aminotrans_3_PPA_site"/>
</dbReference>
<evidence type="ECO:0000313" key="17">
    <source>
        <dbReference type="EMBL" id="EME74000.1"/>
    </source>
</evidence>
<dbReference type="PIRSF" id="PIRSF000521">
    <property type="entry name" value="Transaminase_4ab_Lys_Orn"/>
    <property type="match status" value="1"/>
</dbReference>
<dbReference type="OrthoDB" id="9807885at2"/>